<feature type="signal peptide" evidence="1">
    <location>
        <begin position="1"/>
        <end position="23"/>
    </location>
</feature>
<evidence type="ECO:0000313" key="4">
    <source>
        <dbReference type="Proteomes" id="UP000032430"/>
    </source>
</evidence>
<dbReference type="HOGENOM" id="CLU_071003_5_1_6"/>
<dbReference type="InterPro" id="IPR007372">
    <property type="entry name" value="Lipid/polyisoprenoid-bd_YceI"/>
</dbReference>
<sequence length="190" mass="21198">MIKIYWKKCFITLLSLVPVICIAAVPSWQIVPNESDLTFIATQNDAPVTGKFKKFTGEINVDPNQLSSSNIKIVVDISSMSDVYNQLADTLSAPEWFNVKQFPQAIFQSKEIVKTGDKTYQIKGTLTIRDKTLPVTLMISQEEYTPTKGRVKGTTTIQRTPFGVGQGEWADTKTVKDDVTIDFTLTAVKK</sequence>
<dbReference type="KEGG" id="lfa:LFA_3292"/>
<name>A0A098GAV6_9GAMM</name>
<reference evidence="4" key="1">
    <citation type="submission" date="2014-09" db="EMBL/GenBank/DDBJ databases">
        <authorList>
            <person name="Gomez-Valero L."/>
        </authorList>
    </citation>
    <scope>NUCLEOTIDE SEQUENCE [LARGE SCALE GENOMIC DNA]</scope>
    <source>
        <strain evidence="4">ATCC700992</strain>
    </source>
</reference>
<dbReference type="Proteomes" id="UP000032430">
    <property type="component" value="Chromosome I"/>
</dbReference>
<dbReference type="InterPro" id="IPR036761">
    <property type="entry name" value="TTHA0802/YceI-like_sf"/>
</dbReference>
<dbReference type="AlphaFoldDB" id="A0A098GAV6"/>
<organism evidence="3 4">
    <name type="scientific">Legionella fallonii LLAP-10</name>
    <dbReference type="NCBI Taxonomy" id="1212491"/>
    <lineage>
        <taxon>Bacteria</taxon>
        <taxon>Pseudomonadati</taxon>
        <taxon>Pseudomonadota</taxon>
        <taxon>Gammaproteobacteria</taxon>
        <taxon>Legionellales</taxon>
        <taxon>Legionellaceae</taxon>
        <taxon>Legionella</taxon>
    </lineage>
</organism>
<evidence type="ECO:0000256" key="1">
    <source>
        <dbReference type="SAM" id="SignalP"/>
    </source>
</evidence>
<dbReference type="EMBL" id="LN614827">
    <property type="protein sequence ID" value="CEG58625.1"/>
    <property type="molecule type" value="Genomic_DNA"/>
</dbReference>
<keyword evidence="4" id="KW-1185">Reference proteome</keyword>
<dbReference type="SMART" id="SM00867">
    <property type="entry name" value="YceI"/>
    <property type="match status" value="1"/>
</dbReference>
<dbReference type="PANTHER" id="PTHR34406">
    <property type="entry name" value="PROTEIN YCEI"/>
    <property type="match status" value="1"/>
</dbReference>
<keyword evidence="1" id="KW-0732">Signal</keyword>
<protein>
    <recommendedName>
        <fullName evidence="2">Lipid/polyisoprenoid-binding YceI-like domain-containing protein</fullName>
    </recommendedName>
</protein>
<evidence type="ECO:0000259" key="2">
    <source>
        <dbReference type="SMART" id="SM00867"/>
    </source>
</evidence>
<gene>
    <name evidence="3" type="ORF">LFA_3292</name>
</gene>
<dbReference type="OrthoDB" id="1247465at2"/>
<evidence type="ECO:0000313" key="3">
    <source>
        <dbReference type="EMBL" id="CEG58625.1"/>
    </source>
</evidence>
<feature type="chain" id="PRO_5001942339" description="Lipid/polyisoprenoid-binding YceI-like domain-containing protein" evidence="1">
    <location>
        <begin position="24"/>
        <end position="190"/>
    </location>
</feature>
<proteinExistence type="predicted"/>
<dbReference type="PANTHER" id="PTHR34406:SF1">
    <property type="entry name" value="PROTEIN YCEI"/>
    <property type="match status" value="1"/>
</dbReference>
<dbReference type="SUPFAM" id="SSF101874">
    <property type="entry name" value="YceI-like"/>
    <property type="match status" value="1"/>
</dbReference>
<dbReference type="STRING" id="1212491.LFA_3292"/>
<dbReference type="Gene3D" id="2.40.128.110">
    <property type="entry name" value="Lipid/polyisoprenoid-binding, YceI-like"/>
    <property type="match status" value="1"/>
</dbReference>
<feature type="domain" description="Lipid/polyisoprenoid-binding YceI-like" evidence="2">
    <location>
        <begin position="27"/>
        <end position="188"/>
    </location>
</feature>
<dbReference type="Pfam" id="PF04264">
    <property type="entry name" value="YceI"/>
    <property type="match status" value="1"/>
</dbReference>
<accession>A0A098GAV6</accession>
<dbReference type="RefSeq" id="WP_045096903.1">
    <property type="nucleotide sequence ID" value="NZ_LN614827.1"/>
</dbReference>